<keyword evidence="1" id="KW-1185">Reference proteome</keyword>
<accession>A0AC58G2N3</accession>
<reference evidence="2" key="1">
    <citation type="submission" date="2025-08" db="UniProtKB">
        <authorList>
            <consortium name="RefSeq"/>
        </authorList>
    </citation>
    <scope>IDENTIFICATION</scope>
    <source>
        <strain evidence="2">Tuebingen</strain>
        <tissue evidence="2">Fibroblasts and whole tissue</tissue>
    </source>
</reference>
<protein>
    <submittedName>
        <fullName evidence="2">Lectin-like</fullName>
    </submittedName>
</protein>
<gene>
    <name evidence="2" type="primary">LOC110439979</name>
</gene>
<name>A0AC58G2N3_DANRE</name>
<proteinExistence type="predicted"/>
<evidence type="ECO:0000313" key="2">
    <source>
        <dbReference type="RefSeq" id="XP_073763997.1"/>
    </source>
</evidence>
<dbReference type="RefSeq" id="XP_073763997.1">
    <property type="nucleotide sequence ID" value="XM_073907896.1"/>
</dbReference>
<sequence>MRIEAIFLLISALSSCVTSHLFYFIPTVMNWTDAQTYCRQNYIDLATIGDQTDLSDTLASIPSGFTNNIWIGLYRMGADASWVFSDQNKCLFMQWMRGQPNNSGGNQYCVYTTPTGYWNDWECPDKLAFICYSEKKSQTVRLEVKSAQNVNEPGVNGEILLQLTQILRSKGLPVDAELSWKTSSAGKVFQKMWYQKSELSNTPCQRNVN</sequence>
<evidence type="ECO:0000313" key="1">
    <source>
        <dbReference type="Proteomes" id="UP000000437"/>
    </source>
</evidence>
<dbReference type="Proteomes" id="UP000000437">
    <property type="component" value="Chromosome 7"/>
</dbReference>
<organism evidence="1 2">
    <name type="scientific">Danio rerio</name>
    <name type="common">Zebrafish</name>
    <name type="synonym">Brachydanio rerio</name>
    <dbReference type="NCBI Taxonomy" id="7955"/>
    <lineage>
        <taxon>Eukaryota</taxon>
        <taxon>Metazoa</taxon>
        <taxon>Chordata</taxon>
        <taxon>Craniata</taxon>
        <taxon>Vertebrata</taxon>
        <taxon>Euteleostomi</taxon>
        <taxon>Actinopterygii</taxon>
        <taxon>Neopterygii</taxon>
        <taxon>Teleostei</taxon>
        <taxon>Ostariophysi</taxon>
        <taxon>Cypriniformes</taxon>
        <taxon>Danionidae</taxon>
        <taxon>Danioninae</taxon>
        <taxon>Danio</taxon>
    </lineage>
</organism>